<keyword evidence="1" id="KW-0472">Membrane</keyword>
<dbReference type="EMBL" id="LAZR01042610">
    <property type="protein sequence ID" value="KKL09112.1"/>
    <property type="molecule type" value="Genomic_DNA"/>
</dbReference>
<gene>
    <name evidence="2" type="ORF">LCGC14_2569100</name>
</gene>
<keyword evidence="1" id="KW-1133">Transmembrane helix</keyword>
<evidence type="ECO:0000313" key="2">
    <source>
        <dbReference type="EMBL" id="KKL09112.1"/>
    </source>
</evidence>
<dbReference type="AlphaFoldDB" id="A0A0F9B5L0"/>
<proteinExistence type="predicted"/>
<accession>A0A0F9B5L0</accession>
<organism evidence="2">
    <name type="scientific">marine sediment metagenome</name>
    <dbReference type="NCBI Taxonomy" id="412755"/>
    <lineage>
        <taxon>unclassified sequences</taxon>
        <taxon>metagenomes</taxon>
        <taxon>ecological metagenomes</taxon>
    </lineage>
</organism>
<reference evidence="2" key="1">
    <citation type="journal article" date="2015" name="Nature">
        <title>Complex archaea that bridge the gap between prokaryotes and eukaryotes.</title>
        <authorList>
            <person name="Spang A."/>
            <person name="Saw J.H."/>
            <person name="Jorgensen S.L."/>
            <person name="Zaremba-Niedzwiedzka K."/>
            <person name="Martijn J."/>
            <person name="Lind A.E."/>
            <person name="van Eijk R."/>
            <person name="Schleper C."/>
            <person name="Guy L."/>
            <person name="Ettema T.J."/>
        </authorList>
    </citation>
    <scope>NUCLEOTIDE SEQUENCE</scope>
</reference>
<comment type="caution">
    <text evidence="2">The sequence shown here is derived from an EMBL/GenBank/DDBJ whole genome shotgun (WGS) entry which is preliminary data.</text>
</comment>
<feature type="transmembrane region" description="Helical" evidence="1">
    <location>
        <begin position="7"/>
        <end position="25"/>
    </location>
</feature>
<sequence length="56" mass="6007">MVTQCRAIQWLIVGIAIGILAVVAFTNAGCMQTMHGLASDIRSGATYVEDHTIDDK</sequence>
<keyword evidence="1" id="KW-0812">Transmembrane</keyword>
<protein>
    <submittedName>
        <fullName evidence="2">Uncharacterized protein</fullName>
    </submittedName>
</protein>
<evidence type="ECO:0000256" key="1">
    <source>
        <dbReference type="SAM" id="Phobius"/>
    </source>
</evidence>
<name>A0A0F9B5L0_9ZZZZ</name>